<dbReference type="EMBL" id="JAHPRE010000141">
    <property type="protein sequence ID" value="MCU4398660.1"/>
    <property type="molecule type" value="Genomic_DNA"/>
</dbReference>
<reference evidence="1" key="1">
    <citation type="submission" date="2021-06" db="EMBL/GenBank/DDBJ databases">
        <title>Propagation of a rapidly emergent carbapenem-resistant Acinetobacter baumannii lineage by various extra-hospital transmission networks.</title>
        <authorList>
            <person name="Calix J."/>
        </authorList>
    </citation>
    <scope>NUCLEOTIDE SEQUENCE</scope>
    <source>
        <strain evidence="1">WU_MDCI_Aw63</strain>
    </source>
</reference>
<name>A0AAW5REA9_ACIJU</name>
<comment type="caution">
    <text evidence="1">The sequence shown here is derived from an EMBL/GenBank/DDBJ whole genome shotgun (WGS) entry which is preliminary data.</text>
</comment>
<reference evidence="2 4" key="2">
    <citation type="submission" date="2024-03" db="EMBL/GenBank/DDBJ databases">
        <title>Cross-transmission of Acinetobacter junii carrying blaOXA-58 in a neonatal intensive care unit.</title>
        <authorList>
            <person name="Bour M."/>
            <person name="Potron A."/>
            <person name="Lecointe D."/>
        </authorList>
    </citation>
    <scope>NUCLEOTIDE SEQUENCE [LARGE SCALE GENOMIC DNA]</scope>
    <source>
        <strain evidence="2 4">21A3096 case 1</strain>
    </source>
</reference>
<organism evidence="1 3">
    <name type="scientific">Acinetobacter junii</name>
    <dbReference type="NCBI Taxonomy" id="40215"/>
    <lineage>
        <taxon>Bacteria</taxon>
        <taxon>Pseudomonadati</taxon>
        <taxon>Pseudomonadota</taxon>
        <taxon>Gammaproteobacteria</taxon>
        <taxon>Moraxellales</taxon>
        <taxon>Moraxellaceae</taxon>
        <taxon>Acinetobacter</taxon>
    </lineage>
</organism>
<dbReference type="Proteomes" id="UP001498501">
    <property type="component" value="Unassembled WGS sequence"/>
</dbReference>
<dbReference type="AlphaFoldDB" id="A0AAW5REA9"/>
<protein>
    <submittedName>
        <fullName evidence="1">Sce7726 family protein</fullName>
    </submittedName>
</protein>
<gene>
    <name evidence="1" type="ORF">KTH64_17445</name>
    <name evidence="2" type="ORF">WM018_14590</name>
</gene>
<dbReference type="EMBL" id="JBBMLE010000077">
    <property type="protein sequence ID" value="MEK0253687.1"/>
    <property type="molecule type" value="Genomic_DNA"/>
</dbReference>
<keyword evidence="4" id="KW-1185">Reference proteome</keyword>
<dbReference type="Proteomes" id="UP001208534">
    <property type="component" value="Unassembled WGS sequence"/>
</dbReference>
<sequence>MSTTEREIAKLFTSNSLRAIASGDVSPLEKIINNKNLRSNVNTTSIDDIYSSAFEFLSRNYRNEYVYKNLIARKILRSKHSLQSSVLLSEFRVGQNKADLVLLNGCSTCYEIKTEYDSLNRLEDQLQSYIQLFEKVYVVCPSSLQVDVEAIIPHSVGIIVLTDNNTLRTIKDAISNNIFDISLMMKSLRKEEYLDIAENIYGLKIDVPNTQVFDLCFKILNKSDRAVVNNLFLKTLKKYRKNNIEAINTLPSPLTNALISFKFNKNDIKNLISFFSEKELNVLSNFKRKT</sequence>
<accession>A0AAW5REA9</accession>
<dbReference type="NCBIfam" id="NF033832">
    <property type="entry name" value="sce7726_fam"/>
    <property type="match status" value="1"/>
</dbReference>
<dbReference type="InterPro" id="IPR047729">
    <property type="entry name" value="Sce7726-like"/>
</dbReference>
<evidence type="ECO:0000313" key="3">
    <source>
        <dbReference type="Proteomes" id="UP001208534"/>
    </source>
</evidence>
<evidence type="ECO:0000313" key="2">
    <source>
        <dbReference type="EMBL" id="MEK0253687.1"/>
    </source>
</evidence>
<dbReference type="RefSeq" id="WP_004964674.1">
    <property type="nucleotide sequence ID" value="NZ_BBOS01000015.1"/>
</dbReference>
<evidence type="ECO:0000313" key="4">
    <source>
        <dbReference type="Proteomes" id="UP001498501"/>
    </source>
</evidence>
<proteinExistence type="predicted"/>
<evidence type="ECO:0000313" key="1">
    <source>
        <dbReference type="EMBL" id="MCU4398660.1"/>
    </source>
</evidence>
<dbReference type="KEGG" id="ajn:BVL33_02615"/>